<feature type="transmembrane region" description="Helical" evidence="1">
    <location>
        <begin position="20"/>
        <end position="39"/>
    </location>
</feature>
<protein>
    <submittedName>
        <fullName evidence="3">Aminotransferase</fullName>
    </submittedName>
</protein>
<feature type="domain" description="Fatty acid desaturase" evidence="2">
    <location>
        <begin position="45"/>
        <end position="278"/>
    </location>
</feature>
<comment type="caution">
    <text evidence="3">The sequence shown here is derived from an EMBL/GenBank/DDBJ whole genome shotgun (WGS) entry which is preliminary data.</text>
</comment>
<proteinExistence type="predicted"/>
<keyword evidence="3" id="KW-0808">Transferase</keyword>
<accession>A0A8J2YQD2</accession>
<keyword evidence="1" id="KW-1133">Transmembrane helix</keyword>
<dbReference type="Pfam" id="PF00487">
    <property type="entry name" value="FA_desaturase"/>
    <property type="match status" value="1"/>
</dbReference>
<reference evidence="3" key="2">
    <citation type="submission" date="2020-09" db="EMBL/GenBank/DDBJ databases">
        <authorList>
            <person name="Sun Q."/>
            <person name="Zhou Y."/>
        </authorList>
    </citation>
    <scope>NUCLEOTIDE SEQUENCE</scope>
    <source>
        <strain evidence="3">CGMCC 1.15725</strain>
    </source>
</reference>
<evidence type="ECO:0000256" key="1">
    <source>
        <dbReference type="SAM" id="Phobius"/>
    </source>
</evidence>
<evidence type="ECO:0000313" key="3">
    <source>
        <dbReference type="EMBL" id="GGF06363.1"/>
    </source>
</evidence>
<evidence type="ECO:0000313" key="4">
    <source>
        <dbReference type="Proteomes" id="UP000646365"/>
    </source>
</evidence>
<keyword evidence="3" id="KW-0032">Aminotransferase</keyword>
<evidence type="ECO:0000259" key="2">
    <source>
        <dbReference type="Pfam" id="PF00487"/>
    </source>
</evidence>
<keyword evidence="4" id="KW-1185">Reference proteome</keyword>
<organism evidence="3 4">
    <name type="scientific">Aliidongia dinghuensis</name>
    <dbReference type="NCBI Taxonomy" id="1867774"/>
    <lineage>
        <taxon>Bacteria</taxon>
        <taxon>Pseudomonadati</taxon>
        <taxon>Pseudomonadota</taxon>
        <taxon>Alphaproteobacteria</taxon>
        <taxon>Rhodospirillales</taxon>
        <taxon>Dongiaceae</taxon>
        <taxon>Aliidongia</taxon>
    </lineage>
</organism>
<sequence>MSIFHLARRYVGRLATLRHWEWPTITVAAVLYAGFAFLTSNWGNLPLWVAAPLGAVLVAWHGSLQHETIHGHPTPFGRVNTLIGAPPLSLWLPYALYRETHLGHHKDHGRDLTDPIRDPESHYLHRGALGDAGRLQVALLRWHNTLGGRMLIGPALLVGRCWLTAVRRTRTDPHHRRLWLRHGLTVLPMLAWIVGVCRIPIAEYIGLVVYPSIALGLIRSFAEHRAAPAPIDRTAVVEAGWFWSLLFLNNNLHVVHHQQPSLPWYRIPDTWRRLRGQIGLAPGMLYERGYAEIFARHLLRPIGPAEHPGFEVLP</sequence>
<feature type="transmembrane region" description="Helical" evidence="1">
    <location>
        <begin position="201"/>
        <end position="218"/>
    </location>
</feature>
<dbReference type="InterPro" id="IPR005804">
    <property type="entry name" value="FA_desaturase_dom"/>
</dbReference>
<dbReference type="Proteomes" id="UP000646365">
    <property type="component" value="Unassembled WGS sequence"/>
</dbReference>
<keyword evidence="1" id="KW-0812">Transmembrane</keyword>
<feature type="transmembrane region" description="Helical" evidence="1">
    <location>
        <begin position="45"/>
        <end position="64"/>
    </location>
</feature>
<dbReference type="GO" id="GO:0006629">
    <property type="term" value="P:lipid metabolic process"/>
    <property type="evidence" value="ECO:0007669"/>
    <property type="project" value="InterPro"/>
</dbReference>
<dbReference type="GO" id="GO:0008483">
    <property type="term" value="F:transaminase activity"/>
    <property type="evidence" value="ECO:0007669"/>
    <property type="project" value="UniProtKB-KW"/>
</dbReference>
<gene>
    <name evidence="3" type="ORF">GCM10011611_09850</name>
</gene>
<reference evidence="3" key="1">
    <citation type="journal article" date="2014" name="Int. J. Syst. Evol. Microbiol.">
        <title>Complete genome sequence of Corynebacterium casei LMG S-19264T (=DSM 44701T), isolated from a smear-ripened cheese.</title>
        <authorList>
            <consortium name="US DOE Joint Genome Institute (JGI-PGF)"/>
            <person name="Walter F."/>
            <person name="Albersmeier A."/>
            <person name="Kalinowski J."/>
            <person name="Ruckert C."/>
        </authorList>
    </citation>
    <scope>NUCLEOTIDE SEQUENCE</scope>
    <source>
        <strain evidence="3">CGMCC 1.15725</strain>
    </source>
</reference>
<keyword evidence="1" id="KW-0472">Membrane</keyword>
<dbReference type="RefSeq" id="WP_189043091.1">
    <property type="nucleotide sequence ID" value="NZ_BMJQ01000002.1"/>
</dbReference>
<dbReference type="EMBL" id="BMJQ01000002">
    <property type="protein sequence ID" value="GGF06363.1"/>
    <property type="molecule type" value="Genomic_DNA"/>
</dbReference>
<feature type="transmembrane region" description="Helical" evidence="1">
    <location>
        <begin position="178"/>
        <end position="195"/>
    </location>
</feature>
<dbReference type="AlphaFoldDB" id="A0A8J2YQD2"/>
<name>A0A8J2YQD2_9PROT</name>